<dbReference type="CDD" id="cd00829">
    <property type="entry name" value="SCP-x_thiolase"/>
    <property type="match status" value="1"/>
</dbReference>
<dbReference type="PANTHER" id="PTHR42870">
    <property type="entry name" value="ACETYL-COA C-ACETYLTRANSFERASE"/>
    <property type="match status" value="1"/>
</dbReference>
<dbReference type="Proteomes" id="UP000223071">
    <property type="component" value="Unassembled WGS sequence"/>
</dbReference>
<dbReference type="Pfam" id="PF22691">
    <property type="entry name" value="Thiolase_C_1"/>
    <property type="match status" value="1"/>
</dbReference>
<dbReference type="Gene3D" id="3.40.47.10">
    <property type="match status" value="1"/>
</dbReference>
<dbReference type="RefSeq" id="WP_098503993.1">
    <property type="nucleotide sequence ID" value="NZ_PDJQ01000001.1"/>
</dbReference>
<dbReference type="InterPro" id="IPR055140">
    <property type="entry name" value="Thiolase_C_2"/>
</dbReference>
<evidence type="ECO:0000313" key="2">
    <source>
        <dbReference type="EMBL" id="PFG74618.1"/>
    </source>
</evidence>
<dbReference type="GO" id="GO:0016747">
    <property type="term" value="F:acyltransferase activity, transferring groups other than amino-acyl groups"/>
    <property type="evidence" value="ECO:0007669"/>
    <property type="project" value="InterPro"/>
</dbReference>
<accession>A0A2A9HFQ5</accession>
<proteinExistence type="predicted"/>
<organism evidence="2 3">
    <name type="scientific">Tepidiforma thermophila (strain KCTC 52669 / CGMCC 1.13589 / G233)</name>
    <dbReference type="NCBI Taxonomy" id="2761530"/>
    <lineage>
        <taxon>Bacteria</taxon>
        <taxon>Bacillati</taxon>
        <taxon>Chloroflexota</taxon>
        <taxon>Tepidiformia</taxon>
        <taxon>Tepidiformales</taxon>
        <taxon>Tepidiformaceae</taxon>
        <taxon>Tepidiforma</taxon>
    </lineage>
</organism>
<dbReference type="AlphaFoldDB" id="A0A2A9HFQ5"/>
<dbReference type="PANTHER" id="PTHR42870:SF1">
    <property type="entry name" value="NON-SPECIFIC LIPID-TRANSFER PROTEIN-LIKE 2"/>
    <property type="match status" value="1"/>
</dbReference>
<name>A0A2A9HFQ5_TEPT2</name>
<dbReference type="EMBL" id="PDJQ01000001">
    <property type="protein sequence ID" value="PFG74618.1"/>
    <property type="molecule type" value="Genomic_DNA"/>
</dbReference>
<evidence type="ECO:0000313" key="3">
    <source>
        <dbReference type="Proteomes" id="UP000223071"/>
    </source>
</evidence>
<keyword evidence="3" id="KW-1185">Reference proteome</keyword>
<protein>
    <submittedName>
        <fullName evidence="2">Acetyl-CoA acetyltransferase</fullName>
    </submittedName>
</protein>
<sequence length="395" mass="41532">MAHPLRGVAAITGLGMTAMGRIYRSTNELAAEAVATAIADAGLRKDDIDGLLINAGITGTTGGGLTLGLQNYLGLKNLRLLNHMNAAGSTAAQMVQYATMAIHAGMATHVLCVFADAPLKEGTSAGAAYGGAARNPQRPKGMAGLYAAAGYFGANTPYALAARRHMALYGTKQDHLGIIAVGQRQWATMNPLAQMREPITLEDYHASRWIIEPLHLLDCCLVSNGAVAVIVSPAERARDMPQPPVYIHGMGQGHPGDSGRAGSEWETETGARIAAETAYRMAGVGPSDITCCQIYDCYTYTVLVTLEDYGFCKKGEGGPFVEDWKLAPGGSLPTNTGGGELSAYYMWGMTPLSEGIIQGRGHGGERQVKNDVILVTGNGGNLSYHACLILSPHPA</sequence>
<reference evidence="2 3" key="1">
    <citation type="submission" date="2017-09" db="EMBL/GenBank/DDBJ databases">
        <title>Sequencing the genomes of two abundant thermophiles in Great Basin hot springs: Thermocrinis jamiesonii and novel Chloroflexi Thermoflexus hugenholtzii.</title>
        <authorList>
            <person name="Hedlund B."/>
        </authorList>
    </citation>
    <scope>NUCLEOTIDE SEQUENCE [LARGE SCALE GENOMIC DNA]</scope>
    <source>
        <strain evidence="2 3">G233</strain>
    </source>
</reference>
<comment type="caution">
    <text evidence="2">The sequence shown here is derived from an EMBL/GenBank/DDBJ whole genome shotgun (WGS) entry which is preliminary data.</text>
</comment>
<dbReference type="PIRSF" id="PIRSF000429">
    <property type="entry name" value="Ac-CoA_Ac_transf"/>
    <property type="match status" value="1"/>
</dbReference>
<dbReference type="InterPro" id="IPR002155">
    <property type="entry name" value="Thiolase"/>
</dbReference>
<gene>
    <name evidence="2" type="ORF">A9A59_1855</name>
</gene>
<dbReference type="InterPro" id="IPR016039">
    <property type="entry name" value="Thiolase-like"/>
</dbReference>
<evidence type="ECO:0000259" key="1">
    <source>
        <dbReference type="Pfam" id="PF22691"/>
    </source>
</evidence>
<dbReference type="SUPFAM" id="SSF53901">
    <property type="entry name" value="Thiolase-like"/>
    <property type="match status" value="2"/>
</dbReference>
<keyword evidence="2" id="KW-0808">Transferase</keyword>
<feature type="domain" description="Thiolase C-terminal" evidence="1">
    <location>
        <begin position="267"/>
        <end position="391"/>
    </location>
</feature>